<dbReference type="InterPro" id="IPR011600">
    <property type="entry name" value="Pept_C14_caspase"/>
</dbReference>
<dbReference type="InterPro" id="IPR019775">
    <property type="entry name" value="WD40_repeat_CS"/>
</dbReference>
<dbReference type="PANTHER" id="PTHR22847">
    <property type="entry name" value="WD40 REPEAT PROTEIN"/>
    <property type="match status" value="1"/>
</dbReference>
<feature type="repeat" description="WD" evidence="3">
    <location>
        <begin position="1131"/>
        <end position="1165"/>
    </location>
</feature>
<dbReference type="InterPro" id="IPR001680">
    <property type="entry name" value="WD40_rpt"/>
</dbReference>
<dbReference type="Gene3D" id="3.40.50.1460">
    <property type="match status" value="1"/>
</dbReference>
<feature type="repeat" description="WD" evidence="3">
    <location>
        <begin position="1295"/>
        <end position="1336"/>
    </location>
</feature>
<dbReference type="SUPFAM" id="SSF52129">
    <property type="entry name" value="Caspase-like"/>
    <property type="match status" value="1"/>
</dbReference>
<feature type="domain" description="WDR19 first beta-propeller" evidence="6">
    <location>
        <begin position="1186"/>
        <end position="1337"/>
    </location>
</feature>
<keyword evidence="2" id="KW-0677">Repeat</keyword>
<keyword evidence="1 3" id="KW-0853">WD repeat</keyword>
<feature type="repeat" description="WD" evidence="3">
    <location>
        <begin position="1687"/>
        <end position="1728"/>
    </location>
</feature>
<dbReference type="PROSITE" id="PS00678">
    <property type="entry name" value="WD_REPEATS_1"/>
    <property type="match status" value="2"/>
</dbReference>
<dbReference type="SMART" id="SM00320">
    <property type="entry name" value="WD40"/>
    <property type="match status" value="14"/>
</dbReference>
<feature type="repeat" description="WD" evidence="3">
    <location>
        <begin position="1433"/>
        <end position="1474"/>
    </location>
</feature>
<evidence type="ECO:0000259" key="4">
    <source>
        <dbReference type="Pfam" id="PF00656"/>
    </source>
</evidence>
<dbReference type="PANTHER" id="PTHR22847:SF637">
    <property type="entry name" value="WD REPEAT DOMAIN 5B"/>
    <property type="match status" value="1"/>
</dbReference>
<dbReference type="InterPro" id="IPR049052">
    <property type="entry name" value="nSTAND1"/>
</dbReference>
<feature type="repeat" description="WD" evidence="3">
    <location>
        <begin position="1213"/>
        <end position="1247"/>
    </location>
</feature>
<dbReference type="Pfam" id="PF23389">
    <property type="entry name" value="Beta-prop_WDR19_1st"/>
    <property type="match status" value="1"/>
</dbReference>
<feature type="repeat" description="WD" evidence="3">
    <location>
        <begin position="1384"/>
        <end position="1423"/>
    </location>
</feature>
<sequence>MSPLSIRTSRSILDLETGAATIWVLPIGVNQYHDPELPALRYSAFDCQGFASALATATETFPKKHMRIHHDFAPQLPLLKQVRDSLGIIAAQAQSQDTVVFYFSGHGILDPTTGEAVLCLADTKTNNLVNTALSLAELLQTLERSLAHNQLICLDACHSGGLSLRKQQSFSGKTPDEPQGLVQPAIQVNPVQGSKSGAINPLTNQLVQVLQQRAARSQGFYALLSSDRAQQSWEFPELGHGVFTYYLMQGLRGEASDDAGLITADGLYSYVFHQTLQYIDQTNQQLRLVNQHKASRGEKLLQAEYPLQTPKRIVEGVGELILGVKPQQVKASVSSRKAIVIDGFGNPETLAFSKLISRSGNFDLTYWHPQGKQEEDLQQILSKSLGDGVSSLEEKKTLLLYVRSQIEQTSTGESVLILGEDVKLARSWLRQLLRRCLYSQQIVILDFPTPIELTGVILSLLKDWLEDLQVDSHIAQCFIAGSSLADRSETFTHILVRTLARASNNPEGLTIASWIPQLQQELAGSNVPWQISLAGTKAVMEVLPTQNGKSKTSIDLGICPYKGLRAFTEADAQYFYGRDSLTQELIQKLSLRSLLPVVGASGSGKSSVVQAGLVAKLRQGRHLPGSEQWWIRTLRPSDRPMQALSRSLVDAKTEKDRSYQQKLLEGILYQGLEGFVYWLRTRSEPMVVLVVDQFEELFTLASAIEREQFLNLILGAIELAPDKFKVVITLRADFMASCLEIPQLANLLQSHSVLVPAKLTSDDYRQAILQPAETVGLKVEPDLIAVLLQELDNSAADLPLLQFLLEQLWEQRIGGKLTLQTYLQQIGGLKGALEQKAQSVYDSLDPEAQRCTQWIFLSLTQLGEGTEDTRRRIPKSDLVVAKYPPELVERTLKALTDAKLVVVSCEEEVGTAKGQTSQELPNSGLKPQEISVEVAHEILIRHWSTLRWWLQENRARLSLQRQVEAAARLWQENAHQSDFLLQGVRLGAAEEIYIKYTDELSTEVQHFLEACLAARNEQQLQAKKRLRQTQAVAVGAIALGILAMGLGSLAYVQGEKAALSEVSALKSLSLASLSSNHQLEALVASLKAAKKWQHQRKLLSLVPGSDYATHEKLMLSVLMQTIYETQERNRLLGHGSWVTTAIFSPNGQIIASASVDRTIKLWKVDGTLIQTLTGHTQGVNSVTFSPDGQILASASSDRTIKLWKVDGTLIKTLTGHTDSVLGVSFSADGQQLASVSSDRTIKIWTVDGQLVKNLPGTLKQFTVVKFNPQFTTLAVGNSDGSVELWNQDGKFQKTLGKHSAEVDSLAFSPDGQALVSGSEDGTLKLWQLEQGTQRTLSQNNEDLPRREGPIKSVSFSPDGKYILSAGGDAAIRLWSVDGSLLATFLGHTRGINSVSFSPVGATMPSGIGQSIISASDDQTVRIWHWGEVVPTSLVGHESDIVGLNFSPDGQTLASSSQDGTVKLWNWQTKTLLNTLRGHTSWLTSVSFSPDGQTLVSASADKTMKVWTSAGNLLQTLSGHQGWVISANFSPIGLNLVSGSADGTIKLWERPANTSLFASQPKATLTGHTGWVTSVSFSPDAQLIASASADKTVKIWNLKGELIHTLEKHLASVWDVSFSPDGQLLGSASQDGTINLWQSNGTWLKTLEGHENEVNTLAFSPDSQLIASGSDDDTMKIWNREGDLLKTLSGHGGNIRSVAFSLDGHTLATGSSDRTIKLWDLRAVELQKRDLNSLISVGCQEVRDYLKTNSKIEESDRSLCDS</sequence>
<dbReference type="EMBL" id="PVWJ01000053">
    <property type="protein sequence ID" value="PSB02650.1"/>
    <property type="molecule type" value="Genomic_DNA"/>
</dbReference>
<evidence type="ECO:0000259" key="5">
    <source>
        <dbReference type="Pfam" id="PF20703"/>
    </source>
</evidence>
<dbReference type="InterPro" id="IPR027417">
    <property type="entry name" value="P-loop_NTPase"/>
</dbReference>
<feature type="repeat" description="WD" evidence="3">
    <location>
        <begin position="1343"/>
        <end position="1377"/>
    </location>
</feature>
<reference evidence="7 8" key="2">
    <citation type="submission" date="2018-03" db="EMBL/GenBank/DDBJ databases">
        <title>The ancient ancestry and fast evolution of plastids.</title>
        <authorList>
            <person name="Moore K.R."/>
            <person name="Magnabosco C."/>
            <person name="Momper L."/>
            <person name="Gold D.A."/>
            <person name="Bosak T."/>
            <person name="Fournier G.P."/>
        </authorList>
    </citation>
    <scope>NUCLEOTIDE SEQUENCE [LARGE SCALE GENOMIC DNA]</scope>
    <source>
        <strain evidence="7 8">CCAP 1448/3</strain>
    </source>
</reference>
<dbReference type="Pfam" id="PF20703">
    <property type="entry name" value="nSTAND1"/>
    <property type="match status" value="1"/>
</dbReference>
<feature type="repeat" description="WD" evidence="3">
    <location>
        <begin position="1564"/>
        <end position="1598"/>
    </location>
</feature>
<dbReference type="Gene3D" id="2.130.10.10">
    <property type="entry name" value="YVTN repeat-like/Quinoprotein amine dehydrogenase"/>
    <property type="match status" value="4"/>
</dbReference>
<dbReference type="SUPFAM" id="SSF52540">
    <property type="entry name" value="P-loop containing nucleoside triphosphate hydrolases"/>
    <property type="match status" value="1"/>
</dbReference>
<gene>
    <name evidence="7" type="ORF">C7B64_12110</name>
</gene>
<dbReference type="InterPro" id="IPR057855">
    <property type="entry name" value="Beta-prop_WDR19_1st"/>
</dbReference>
<dbReference type="RefSeq" id="WP_106288913.1">
    <property type="nucleotide sequence ID" value="NZ_CAWNTC010000046.1"/>
</dbReference>
<feature type="repeat" description="WD" evidence="3">
    <location>
        <begin position="1605"/>
        <end position="1637"/>
    </location>
</feature>
<dbReference type="SUPFAM" id="SSF50978">
    <property type="entry name" value="WD40 repeat-like"/>
    <property type="match status" value="2"/>
</dbReference>
<dbReference type="InterPro" id="IPR036322">
    <property type="entry name" value="WD40_repeat_dom_sf"/>
</dbReference>
<feature type="domain" description="Novel STAND NTPase 1" evidence="5">
    <location>
        <begin position="560"/>
        <end position="977"/>
    </location>
</feature>
<evidence type="ECO:0000256" key="2">
    <source>
        <dbReference type="ARBA" id="ARBA00022737"/>
    </source>
</evidence>
<evidence type="ECO:0000313" key="7">
    <source>
        <dbReference type="EMBL" id="PSB02650.1"/>
    </source>
</evidence>
<dbReference type="GO" id="GO:0004197">
    <property type="term" value="F:cysteine-type endopeptidase activity"/>
    <property type="evidence" value="ECO:0007669"/>
    <property type="project" value="InterPro"/>
</dbReference>
<protein>
    <submittedName>
        <fullName evidence="7">Uncharacterized protein</fullName>
    </submittedName>
</protein>
<comment type="caution">
    <text evidence="7">The sequence shown here is derived from an EMBL/GenBank/DDBJ whole genome shotgun (WGS) entry which is preliminary data.</text>
</comment>
<evidence type="ECO:0000313" key="8">
    <source>
        <dbReference type="Proteomes" id="UP000238762"/>
    </source>
</evidence>
<evidence type="ECO:0000256" key="1">
    <source>
        <dbReference type="ARBA" id="ARBA00022574"/>
    </source>
</evidence>
<proteinExistence type="predicted"/>
<dbReference type="SUPFAM" id="SSF101908">
    <property type="entry name" value="Putative isomerase YbhE"/>
    <property type="match status" value="1"/>
</dbReference>
<evidence type="ECO:0000259" key="6">
    <source>
        <dbReference type="Pfam" id="PF23389"/>
    </source>
</evidence>
<organism evidence="7 8">
    <name type="scientific">Merismopedia glauca CCAP 1448/3</name>
    <dbReference type="NCBI Taxonomy" id="1296344"/>
    <lineage>
        <taxon>Bacteria</taxon>
        <taxon>Bacillati</taxon>
        <taxon>Cyanobacteriota</taxon>
        <taxon>Cyanophyceae</taxon>
        <taxon>Synechococcales</taxon>
        <taxon>Merismopediaceae</taxon>
        <taxon>Merismopedia</taxon>
    </lineage>
</organism>
<feature type="domain" description="Peptidase C14 caspase" evidence="4">
    <location>
        <begin position="24"/>
        <end position="256"/>
    </location>
</feature>
<dbReference type="PROSITE" id="PS50294">
    <property type="entry name" value="WD_REPEATS_REGION"/>
    <property type="match status" value="13"/>
</dbReference>
<dbReference type="InterPro" id="IPR020472">
    <property type="entry name" value="WD40_PAC1"/>
</dbReference>
<feature type="repeat" description="WD" evidence="3">
    <location>
        <begin position="1475"/>
        <end position="1506"/>
    </location>
</feature>
<dbReference type="OrthoDB" id="414840at2"/>
<feature type="repeat" description="WD" evidence="3">
    <location>
        <begin position="1254"/>
        <end position="1286"/>
    </location>
</feature>
<dbReference type="InterPro" id="IPR015943">
    <property type="entry name" value="WD40/YVTN_repeat-like_dom_sf"/>
</dbReference>
<name>A0A2T1C307_9CYAN</name>
<accession>A0A2T1C307</accession>
<dbReference type="CDD" id="cd00200">
    <property type="entry name" value="WD40"/>
    <property type="match status" value="2"/>
</dbReference>
<dbReference type="Proteomes" id="UP000238762">
    <property type="component" value="Unassembled WGS sequence"/>
</dbReference>
<feature type="repeat" description="WD" evidence="3">
    <location>
        <begin position="1646"/>
        <end position="1678"/>
    </location>
</feature>
<dbReference type="GO" id="GO:0006508">
    <property type="term" value="P:proteolysis"/>
    <property type="evidence" value="ECO:0007669"/>
    <property type="project" value="InterPro"/>
</dbReference>
<dbReference type="InterPro" id="IPR029030">
    <property type="entry name" value="Caspase-like_dom_sf"/>
</dbReference>
<dbReference type="Pfam" id="PF00656">
    <property type="entry name" value="Peptidase_C14"/>
    <property type="match status" value="1"/>
</dbReference>
<reference evidence="7 8" key="1">
    <citation type="submission" date="2018-02" db="EMBL/GenBank/DDBJ databases">
        <authorList>
            <person name="Cohen D.B."/>
            <person name="Kent A.D."/>
        </authorList>
    </citation>
    <scope>NUCLEOTIDE SEQUENCE [LARGE SCALE GENOMIC DNA]</scope>
    <source>
        <strain evidence="7 8">CCAP 1448/3</strain>
    </source>
</reference>
<dbReference type="Pfam" id="PF00400">
    <property type="entry name" value="WD40"/>
    <property type="match status" value="10"/>
</dbReference>
<keyword evidence="8" id="KW-1185">Reference proteome</keyword>
<dbReference type="PRINTS" id="PR00320">
    <property type="entry name" value="GPROTEINBRPT"/>
</dbReference>
<evidence type="ECO:0000256" key="3">
    <source>
        <dbReference type="PROSITE-ProRule" id="PRU00221"/>
    </source>
</evidence>
<feature type="repeat" description="WD" evidence="3">
    <location>
        <begin position="1172"/>
        <end position="1206"/>
    </location>
</feature>
<dbReference type="PROSITE" id="PS50082">
    <property type="entry name" value="WD_REPEATS_2"/>
    <property type="match status" value="14"/>
</dbReference>
<feature type="repeat" description="WD" evidence="3">
    <location>
        <begin position="1516"/>
        <end position="1548"/>
    </location>
</feature>